<name>A0A9D1PXU0_9BACT</name>
<evidence type="ECO:0000256" key="6">
    <source>
        <dbReference type="SAM" id="Phobius"/>
    </source>
</evidence>
<evidence type="ECO:0000313" key="7">
    <source>
        <dbReference type="EMBL" id="HIW00689.1"/>
    </source>
</evidence>
<evidence type="ECO:0000256" key="3">
    <source>
        <dbReference type="ARBA" id="ARBA00022692"/>
    </source>
</evidence>
<evidence type="ECO:0000256" key="4">
    <source>
        <dbReference type="ARBA" id="ARBA00022989"/>
    </source>
</evidence>
<dbReference type="AlphaFoldDB" id="A0A9D1PXU0"/>
<reference evidence="7" key="2">
    <citation type="submission" date="2021-04" db="EMBL/GenBank/DDBJ databases">
        <authorList>
            <person name="Gilroy R."/>
        </authorList>
    </citation>
    <scope>NUCLEOTIDE SEQUENCE</scope>
    <source>
        <strain evidence="7">ChiHecec2B26-446</strain>
    </source>
</reference>
<comment type="caution">
    <text evidence="7">The sequence shown here is derived from an EMBL/GenBank/DDBJ whole genome shotgun (WGS) entry which is preliminary data.</text>
</comment>
<dbReference type="PIRSF" id="PIRSF006324">
    <property type="entry name" value="LeuE"/>
    <property type="match status" value="1"/>
</dbReference>
<sequence length="215" mass="23471">MLSMLLLFLVTSLLFAMLPGPDFALILRTSLIHGKRQALSTSLGIACGLCVHTALSVLGLSAVIAHSPFLFACITYAGAAYLAYIGLHALFSRPASSAQNTSATGERQPQRALLSNGKAFQFGFLTNVLNPKAILFYLTFLPQFLVQSAPVPIPGQLFLLGFCSCLVTGGWFIFLSCMLSRVRRYFENETFRRWLERVTGCIFLGFSVKLLATSS</sequence>
<keyword evidence="2" id="KW-1003">Cell membrane</keyword>
<feature type="transmembrane region" description="Helical" evidence="6">
    <location>
        <begin position="69"/>
        <end position="91"/>
    </location>
</feature>
<evidence type="ECO:0000256" key="5">
    <source>
        <dbReference type="ARBA" id="ARBA00023136"/>
    </source>
</evidence>
<keyword evidence="4 6" id="KW-1133">Transmembrane helix</keyword>
<keyword evidence="5 6" id="KW-0472">Membrane</keyword>
<proteinExistence type="predicted"/>
<dbReference type="InterPro" id="IPR001123">
    <property type="entry name" value="LeuE-type"/>
</dbReference>
<dbReference type="PANTHER" id="PTHR30086">
    <property type="entry name" value="ARGININE EXPORTER PROTEIN ARGO"/>
    <property type="match status" value="1"/>
</dbReference>
<accession>A0A9D1PXU0</accession>
<evidence type="ECO:0000313" key="8">
    <source>
        <dbReference type="Proteomes" id="UP000886752"/>
    </source>
</evidence>
<organism evidence="7 8">
    <name type="scientific">Candidatus Desulfovibrio intestinipullorum</name>
    <dbReference type="NCBI Taxonomy" id="2838536"/>
    <lineage>
        <taxon>Bacteria</taxon>
        <taxon>Pseudomonadati</taxon>
        <taxon>Thermodesulfobacteriota</taxon>
        <taxon>Desulfovibrionia</taxon>
        <taxon>Desulfovibrionales</taxon>
        <taxon>Desulfovibrionaceae</taxon>
        <taxon>Desulfovibrio</taxon>
    </lineage>
</organism>
<dbReference type="Pfam" id="PF01810">
    <property type="entry name" value="LysE"/>
    <property type="match status" value="1"/>
</dbReference>
<feature type="transmembrane region" description="Helical" evidence="6">
    <location>
        <begin position="40"/>
        <end position="62"/>
    </location>
</feature>
<dbReference type="EMBL" id="DXHV01000059">
    <property type="protein sequence ID" value="HIW00689.1"/>
    <property type="molecule type" value="Genomic_DNA"/>
</dbReference>
<protein>
    <submittedName>
        <fullName evidence="7">LysE family translocator</fullName>
    </submittedName>
</protein>
<dbReference type="GO" id="GO:0015171">
    <property type="term" value="F:amino acid transmembrane transporter activity"/>
    <property type="evidence" value="ECO:0007669"/>
    <property type="project" value="TreeGrafter"/>
</dbReference>
<dbReference type="GO" id="GO:0005886">
    <property type="term" value="C:plasma membrane"/>
    <property type="evidence" value="ECO:0007669"/>
    <property type="project" value="UniProtKB-SubCell"/>
</dbReference>
<reference evidence="7" key="1">
    <citation type="journal article" date="2021" name="PeerJ">
        <title>Extensive microbial diversity within the chicken gut microbiome revealed by metagenomics and culture.</title>
        <authorList>
            <person name="Gilroy R."/>
            <person name="Ravi A."/>
            <person name="Getino M."/>
            <person name="Pursley I."/>
            <person name="Horton D.L."/>
            <person name="Alikhan N.F."/>
            <person name="Baker D."/>
            <person name="Gharbi K."/>
            <person name="Hall N."/>
            <person name="Watson M."/>
            <person name="Adriaenssens E.M."/>
            <person name="Foster-Nyarko E."/>
            <person name="Jarju S."/>
            <person name="Secka A."/>
            <person name="Antonio M."/>
            <person name="Oren A."/>
            <person name="Chaudhuri R.R."/>
            <person name="La Ragione R."/>
            <person name="Hildebrand F."/>
            <person name="Pallen M.J."/>
        </authorList>
    </citation>
    <scope>NUCLEOTIDE SEQUENCE</scope>
    <source>
        <strain evidence="7">ChiHecec2B26-446</strain>
    </source>
</reference>
<feature type="transmembrane region" description="Helical" evidence="6">
    <location>
        <begin position="157"/>
        <end position="182"/>
    </location>
</feature>
<evidence type="ECO:0000256" key="2">
    <source>
        <dbReference type="ARBA" id="ARBA00022475"/>
    </source>
</evidence>
<gene>
    <name evidence="7" type="ORF">H9894_05800</name>
</gene>
<dbReference type="Proteomes" id="UP000886752">
    <property type="component" value="Unassembled WGS sequence"/>
</dbReference>
<keyword evidence="3 6" id="KW-0812">Transmembrane</keyword>
<evidence type="ECO:0000256" key="1">
    <source>
        <dbReference type="ARBA" id="ARBA00004651"/>
    </source>
</evidence>
<comment type="subcellular location">
    <subcellularLocation>
        <location evidence="1">Cell membrane</location>
        <topology evidence="1">Multi-pass membrane protein</topology>
    </subcellularLocation>
</comment>
<dbReference type="PANTHER" id="PTHR30086:SF20">
    <property type="entry name" value="ARGININE EXPORTER PROTEIN ARGO-RELATED"/>
    <property type="match status" value="1"/>
</dbReference>